<dbReference type="Gene3D" id="6.10.140.2220">
    <property type="match status" value="1"/>
</dbReference>
<dbReference type="AlphaFoldDB" id="A0A8H4VV10"/>
<proteinExistence type="predicted"/>
<evidence type="ECO:0000256" key="5">
    <source>
        <dbReference type="ARBA" id="ARBA00022833"/>
    </source>
</evidence>
<keyword evidence="5" id="KW-0862">Zinc</keyword>
<dbReference type="Pfam" id="PF13424">
    <property type="entry name" value="TPR_12"/>
    <property type="match status" value="1"/>
</dbReference>
<organism evidence="9 10">
    <name type="scientific">Agrocybe pediades</name>
    <dbReference type="NCBI Taxonomy" id="84607"/>
    <lineage>
        <taxon>Eukaryota</taxon>
        <taxon>Fungi</taxon>
        <taxon>Dikarya</taxon>
        <taxon>Basidiomycota</taxon>
        <taxon>Agaricomycotina</taxon>
        <taxon>Agaricomycetes</taxon>
        <taxon>Agaricomycetidae</taxon>
        <taxon>Agaricales</taxon>
        <taxon>Agaricineae</taxon>
        <taxon>Strophariaceae</taxon>
        <taxon>Agrocybe</taxon>
    </lineage>
</organism>
<dbReference type="GO" id="GO:0008270">
    <property type="term" value="F:zinc ion binding"/>
    <property type="evidence" value="ECO:0007669"/>
    <property type="project" value="UniProtKB-KW"/>
</dbReference>
<sequence>MQANIHVNPTAGQLNVVMNAVPLNNQALMAEQSGDFATAERLHLQAIQIKEQALGPENPTTALSYNAIGELYLKMQRLDDAESYLTRAVRIRNSSGTALDAAISRENIAQLYELRGDLSRAKQIRSSVPDHVVCAYYHCPGQTFQLKQLKVCGKCKSAYYCSAACQGKDWNSRHKPLCTAA</sequence>
<evidence type="ECO:0000256" key="6">
    <source>
        <dbReference type="PROSITE-ProRule" id="PRU00134"/>
    </source>
</evidence>
<dbReference type="PROSITE" id="PS50005">
    <property type="entry name" value="TPR"/>
    <property type="match status" value="1"/>
</dbReference>
<dbReference type="PANTHER" id="PTHR45641">
    <property type="entry name" value="TETRATRICOPEPTIDE REPEAT PROTEIN (AFU_ORTHOLOGUE AFUA_6G03870)"/>
    <property type="match status" value="1"/>
</dbReference>
<evidence type="ECO:0000256" key="7">
    <source>
        <dbReference type="PROSITE-ProRule" id="PRU00339"/>
    </source>
</evidence>
<keyword evidence="10" id="KW-1185">Reference proteome</keyword>
<evidence type="ECO:0000256" key="3">
    <source>
        <dbReference type="ARBA" id="ARBA00022771"/>
    </source>
</evidence>
<dbReference type="InterPro" id="IPR019734">
    <property type="entry name" value="TPR_rpt"/>
</dbReference>
<keyword evidence="4 7" id="KW-0802">TPR repeat</keyword>
<gene>
    <name evidence="9" type="ORF">D9613_001798</name>
</gene>
<evidence type="ECO:0000259" key="8">
    <source>
        <dbReference type="PROSITE" id="PS50865"/>
    </source>
</evidence>
<keyword evidence="2" id="KW-0677">Repeat</keyword>
<keyword evidence="3 6" id="KW-0863">Zinc-finger</keyword>
<evidence type="ECO:0000256" key="1">
    <source>
        <dbReference type="ARBA" id="ARBA00022723"/>
    </source>
</evidence>
<dbReference type="Gene3D" id="1.25.40.10">
    <property type="entry name" value="Tetratricopeptide repeat domain"/>
    <property type="match status" value="1"/>
</dbReference>
<feature type="domain" description="MYND-type" evidence="8">
    <location>
        <begin position="136"/>
        <end position="178"/>
    </location>
</feature>
<evidence type="ECO:0000256" key="2">
    <source>
        <dbReference type="ARBA" id="ARBA00022737"/>
    </source>
</evidence>
<comment type="caution">
    <text evidence="9">The sequence shown here is derived from an EMBL/GenBank/DDBJ whole genome shotgun (WGS) entry which is preliminary data.</text>
</comment>
<accession>A0A8H4VV10</accession>
<feature type="repeat" description="TPR" evidence="7">
    <location>
        <begin position="62"/>
        <end position="95"/>
    </location>
</feature>
<dbReference type="SUPFAM" id="SSF144232">
    <property type="entry name" value="HIT/MYND zinc finger-like"/>
    <property type="match status" value="1"/>
</dbReference>
<reference evidence="9 10" key="1">
    <citation type="submission" date="2019-12" db="EMBL/GenBank/DDBJ databases">
        <authorList>
            <person name="Floudas D."/>
            <person name="Bentzer J."/>
            <person name="Ahren D."/>
            <person name="Johansson T."/>
            <person name="Persson P."/>
            <person name="Tunlid A."/>
        </authorList>
    </citation>
    <scope>NUCLEOTIDE SEQUENCE [LARGE SCALE GENOMIC DNA]</scope>
    <source>
        <strain evidence="9 10">CBS 102.39</strain>
    </source>
</reference>
<dbReference type="EMBL" id="JAACJL010000001">
    <property type="protein sequence ID" value="KAF4623711.1"/>
    <property type="molecule type" value="Genomic_DNA"/>
</dbReference>
<dbReference type="InterPro" id="IPR011990">
    <property type="entry name" value="TPR-like_helical_dom_sf"/>
</dbReference>
<name>A0A8H4VV10_9AGAR</name>
<dbReference type="Pfam" id="PF01753">
    <property type="entry name" value="zf-MYND"/>
    <property type="match status" value="1"/>
</dbReference>
<protein>
    <recommendedName>
        <fullName evidence="8">MYND-type domain-containing protein</fullName>
    </recommendedName>
</protein>
<evidence type="ECO:0000313" key="9">
    <source>
        <dbReference type="EMBL" id="KAF4623711.1"/>
    </source>
</evidence>
<dbReference type="InterPro" id="IPR002893">
    <property type="entry name" value="Znf_MYND"/>
</dbReference>
<dbReference type="PANTHER" id="PTHR45641:SF19">
    <property type="entry name" value="NEPHROCYSTIN-3"/>
    <property type="match status" value="1"/>
</dbReference>
<evidence type="ECO:0000256" key="4">
    <source>
        <dbReference type="ARBA" id="ARBA00022803"/>
    </source>
</evidence>
<dbReference type="PROSITE" id="PS50865">
    <property type="entry name" value="ZF_MYND_2"/>
    <property type="match status" value="1"/>
</dbReference>
<dbReference type="SUPFAM" id="SSF48452">
    <property type="entry name" value="TPR-like"/>
    <property type="match status" value="1"/>
</dbReference>
<evidence type="ECO:0000313" key="10">
    <source>
        <dbReference type="Proteomes" id="UP000521872"/>
    </source>
</evidence>
<keyword evidence="1" id="KW-0479">Metal-binding</keyword>
<dbReference type="SMART" id="SM00028">
    <property type="entry name" value="TPR"/>
    <property type="match status" value="2"/>
</dbReference>
<dbReference type="Proteomes" id="UP000521872">
    <property type="component" value="Unassembled WGS sequence"/>
</dbReference>